<protein>
    <submittedName>
        <fullName evidence="3">S1 domain-containing RNA-binding protein</fullName>
    </submittedName>
</protein>
<dbReference type="PROSITE" id="PS50126">
    <property type="entry name" value="S1"/>
    <property type="match status" value="1"/>
</dbReference>
<dbReference type="NCBIfam" id="NF006363">
    <property type="entry name" value="PRK08582.1"/>
    <property type="match status" value="1"/>
</dbReference>
<dbReference type="GO" id="GO:0003735">
    <property type="term" value="F:structural constituent of ribosome"/>
    <property type="evidence" value="ECO:0007669"/>
    <property type="project" value="TreeGrafter"/>
</dbReference>
<feature type="compositionally biased region" description="Basic residues" evidence="1">
    <location>
        <begin position="92"/>
        <end position="105"/>
    </location>
</feature>
<dbReference type="PANTHER" id="PTHR10724:SF10">
    <property type="entry name" value="S1 RNA-BINDING DOMAIN-CONTAINING PROTEIN 1"/>
    <property type="match status" value="1"/>
</dbReference>
<feature type="region of interest" description="Disordered" evidence="1">
    <location>
        <begin position="76"/>
        <end position="148"/>
    </location>
</feature>
<dbReference type="Proteomes" id="UP001146670">
    <property type="component" value="Unassembled WGS sequence"/>
</dbReference>
<reference evidence="3" key="1">
    <citation type="submission" date="2022-12" db="EMBL/GenBank/DDBJ databases">
        <title>Description and comparative metabolic analysis of Aerococcus sp. nov., isolated from the feces of a pig.</title>
        <authorList>
            <person name="Chang Y.-H."/>
        </authorList>
    </citation>
    <scope>NUCLEOTIDE SEQUENCE</scope>
    <source>
        <strain evidence="3">YH-aer222</strain>
    </source>
</reference>
<dbReference type="RefSeq" id="WP_268752658.1">
    <property type="nucleotide sequence ID" value="NZ_JAPRFQ010000004.1"/>
</dbReference>
<evidence type="ECO:0000313" key="3">
    <source>
        <dbReference type="EMBL" id="MCZ0726391.1"/>
    </source>
</evidence>
<dbReference type="GO" id="GO:0005737">
    <property type="term" value="C:cytoplasm"/>
    <property type="evidence" value="ECO:0007669"/>
    <property type="project" value="UniProtKB-ARBA"/>
</dbReference>
<dbReference type="InterPro" id="IPR012340">
    <property type="entry name" value="NA-bd_OB-fold"/>
</dbReference>
<name>A0A9X3FQF0_9LACT</name>
<feature type="compositionally biased region" description="Basic and acidic residues" evidence="1">
    <location>
        <begin position="123"/>
        <end position="140"/>
    </location>
</feature>
<dbReference type="PANTHER" id="PTHR10724">
    <property type="entry name" value="30S RIBOSOMAL PROTEIN S1"/>
    <property type="match status" value="1"/>
</dbReference>
<feature type="compositionally biased region" description="Basic and acidic residues" evidence="1">
    <location>
        <begin position="76"/>
        <end position="88"/>
    </location>
</feature>
<gene>
    <name evidence="3" type="ORF">OW157_07465</name>
</gene>
<dbReference type="GO" id="GO:0003729">
    <property type="term" value="F:mRNA binding"/>
    <property type="evidence" value="ECO:0007669"/>
    <property type="project" value="UniProtKB-ARBA"/>
</dbReference>
<dbReference type="EMBL" id="JAPRFR010000004">
    <property type="protein sequence ID" value="MCZ0726391.1"/>
    <property type="molecule type" value="Genomic_DNA"/>
</dbReference>
<dbReference type="SUPFAM" id="SSF50249">
    <property type="entry name" value="Nucleic acid-binding proteins"/>
    <property type="match status" value="1"/>
</dbReference>
<organism evidence="3 4">
    <name type="scientific">Aerococcus kribbianus</name>
    <dbReference type="NCBI Taxonomy" id="2999064"/>
    <lineage>
        <taxon>Bacteria</taxon>
        <taxon>Bacillati</taxon>
        <taxon>Bacillota</taxon>
        <taxon>Bacilli</taxon>
        <taxon>Lactobacillales</taxon>
        <taxon>Aerococcaceae</taxon>
        <taxon>Aerococcus</taxon>
    </lineage>
</organism>
<dbReference type="InterPro" id="IPR050437">
    <property type="entry name" value="Ribos_protein_bS1-like"/>
</dbReference>
<accession>A0A9X3FQF0</accession>
<dbReference type="FunFam" id="2.40.50.140:FF:000051">
    <property type="entry name" value="RNA-binding transcriptional accessory protein"/>
    <property type="match status" value="1"/>
</dbReference>
<dbReference type="AlphaFoldDB" id="A0A9X3FQF0"/>
<sequence length="148" mass="16156">MAIEVGNKLTGKVSGITKFGAFVDLPDNKNGLVHISEVSDAYIKDIHDVLEVGQSVDVLVTNIADDGKIALSIRRLADNGDSKKDKKVPYKAAHKERSHKPRSKNSSKQGTSDFDSMMNAFLKDSDDRLSSLKRNTEGKRGGRGGRRS</sequence>
<evidence type="ECO:0000256" key="1">
    <source>
        <dbReference type="SAM" id="MobiDB-lite"/>
    </source>
</evidence>
<comment type="caution">
    <text evidence="3">The sequence shown here is derived from an EMBL/GenBank/DDBJ whole genome shotgun (WGS) entry which is preliminary data.</text>
</comment>
<dbReference type="GO" id="GO:0006412">
    <property type="term" value="P:translation"/>
    <property type="evidence" value="ECO:0007669"/>
    <property type="project" value="TreeGrafter"/>
</dbReference>
<dbReference type="SMART" id="SM00316">
    <property type="entry name" value="S1"/>
    <property type="match status" value="1"/>
</dbReference>
<evidence type="ECO:0000259" key="2">
    <source>
        <dbReference type="PROSITE" id="PS50126"/>
    </source>
</evidence>
<keyword evidence="4" id="KW-1185">Reference proteome</keyword>
<dbReference type="InterPro" id="IPR003029">
    <property type="entry name" value="S1_domain"/>
</dbReference>
<feature type="domain" description="S1 motif" evidence="2">
    <location>
        <begin position="6"/>
        <end position="74"/>
    </location>
</feature>
<proteinExistence type="predicted"/>
<evidence type="ECO:0000313" key="4">
    <source>
        <dbReference type="Proteomes" id="UP001146670"/>
    </source>
</evidence>
<dbReference type="Pfam" id="PF00575">
    <property type="entry name" value="S1"/>
    <property type="match status" value="1"/>
</dbReference>
<dbReference type="Gene3D" id="2.40.50.140">
    <property type="entry name" value="Nucleic acid-binding proteins"/>
    <property type="match status" value="1"/>
</dbReference>